<dbReference type="Proteomes" id="UP000308197">
    <property type="component" value="Unassembled WGS sequence"/>
</dbReference>
<organism evidence="2 3">
    <name type="scientific">Polyporus arcularius HHB13444</name>
    <dbReference type="NCBI Taxonomy" id="1314778"/>
    <lineage>
        <taxon>Eukaryota</taxon>
        <taxon>Fungi</taxon>
        <taxon>Dikarya</taxon>
        <taxon>Basidiomycota</taxon>
        <taxon>Agaricomycotina</taxon>
        <taxon>Agaricomycetes</taxon>
        <taxon>Polyporales</taxon>
        <taxon>Polyporaceae</taxon>
        <taxon>Polyporus</taxon>
    </lineage>
</organism>
<dbReference type="InterPro" id="IPR011333">
    <property type="entry name" value="SKP1/BTB/POZ_sf"/>
</dbReference>
<feature type="domain" description="BTB" evidence="1">
    <location>
        <begin position="23"/>
        <end position="85"/>
    </location>
</feature>
<dbReference type="EMBL" id="ML211162">
    <property type="protein sequence ID" value="TFK87237.1"/>
    <property type="molecule type" value="Genomic_DNA"/>
</dbReference>
<dbReference type="PROSITE" id="PS50097">
    <property type="entry name" value="BTB"/>
    <property type="match status" value="1"/>
</dbReference>
<sequence length="338" mass="37321">MTSAHAASTTELERDDEFWLKDGSVVLVAGNVGFKVYKDLLATHSPIFHDMFAQSRPDEQEMYDGCPVVHLSDAPCNLRHFLRALIHTVRPLFYRSDEDTKISIDELFAVAHLAHKYDVGELLRQALVCLKSYYTNRLDIWKQGGQAGNVPFETSDKDPLYAIGVVTLAHLTQTPYMLPLALYDCCYLGGRVVRGWTREDGTVEHLSLEDLERCMDGSTALATSALCSSIDLHASVEQAELCAHSKPARFGGGVPSTCEAAQAKIKSRLKTNKSSVMGTRALHSHMATASLSPIFAKMCSKCLATLQGRERATHEAVWAELPSLFNLSIPDWQTKTSS</sequence>
<evidence type="ECO:0000313" key="3">
    <source>
        <dbReference type="Proteomes" id="UP000308197"/>
    </source>
</evidence>
<gene>
    <name evidence="2" type="ORF">K466DRAFT_599641</name>
</gene>
<keyword evidence="3" id="KW-1185">Reference proteome</keyword>
<evidence type="ECO:0000259" key="1">
    <source>
        <dbReference type="PROSITE" id="PS50097"/>
    </source>
</evidence>
<evidence type="ECO:0000313" key="2">
    <source>
        <dbReference type="EMBL" id="TFK87237.1"/>
    </source>
</evidence>
<dbReference type="AlphaFoldDB" id="A0A5C3PDZ2"/>
<reference evidence="2 3" key="1">
    <citation type="journal article" date="2019" name="Nat. Ecol. Evol.">
        <title>Megaphylogeny resolves global patterns of mushroom evolution.</title>
        <authorList>
            <person name="Varga T."/>
            <person name="Krizsan K."/>
            <person name="Foldi C."/>
            <person name="Dima B."/>
            <person name="Sanchez-Garcia M."/>
            <person name="Sanchez-Ramirez S."/>
            <person name="Szollosi G.J."/>
            <person name="Szarkandi J.G."/>
            <person name="Papp V."/>
            <person name="Albert L."/>
            <person name="Andreopoulos W."/>
            <person name="Angelini C."/>
            <person name="Antonin V."/>
            <person name="Barry K.W."/>
            <person name="Bougher N.L."/>
            <person name="Buchanan P."/>
            <person name="Buyck B."/>
            <person name="Bense V."/>
            <person name="Catcheside P."/>
            <person name="Chovatia M."/>
            <person name="Cooper J."/>
            <person name="Damon W."/>
            <person name="Desjardin D."/>
            <person name="Finy P."/>
            <person name="Geml J."/>
            <person name="Haridas S."/>
            <person name="Hughes K."/>
            <person name="Justo A."/>
            <person name="Karasinski D."/>
            <person name="Kautmanova I."/>
            <person name="Kiss B."/>
            <person name="Kocsube S."/>
            <person name="Kotiranta H."/>
            <person name="LaButti K.M."/>
            <person name="Lechner B.E."/>
            <person name="Liimatainen K."/>
            <person name="Lipzen A."/>
            <person name="Lukacs Z."/>
            <person name="Mihaltcheva S."/>
            <person name="Morgado L.N."/>
            <person name="Niskanen T."/>
            <person name="Noordeloos M.E."/>
            <person name="Ohm R.A."/>
            <person name="Ortiz-Santana B."/>
            <person name="Ovrebo C."/>
            <person name="Racz N."/>
            <person name="Riley R."/>
            <person name="Savchenko A."/>
            <person name="Shiryaev A."/>
            <person name="Soop K."/>
            <person name="Spirin V."/>
            <person name="Szebenyi C."/>
            <person name="Tomsovsky M."/>
            <person name="Tulloss R.E."/>
            <person name="Uehling J."/>
            <person name="Grigoriev I.V."/>
            <person name="Vagvolgyi C."/>
            <person name="Papp T."/>
            <person name="Martin F.M."/>
            <person name="Miettinen O."/>
            <person name="Hibbett D.S."/>
            <person name="Nagy L.G."/>
        </authorList>
    </citation>
    <scope>NUCLEOTIDE SEQUENCE [LARGE SCALE GENOMIC DNA]</scope>
    <source>
        <strain evidence="2 3">HHB13444</strain>
    </source>
</reference>
<dbReference type="CDD" id="cd18186">
    <property type="entry name" value="BTB_POZ_ZBTB_KLHL-like"/>
    <property type="match status" value="1"/>
</dbReference>
<dbReference type="SUPFAM" id="SSF54695">
    <property type="entry name" value="POZ domain"/>
    <property type="match status" value="1"/>
</dbReference>
<proteinExistence type="predicted"/>
<name>A0A5C3PDZ2_9APHY</name>
<dbReference type="InParanoid" id="A0A5C3PDZ2"/>
<dbReference type="STRING" id="1314778.A0A5C3PDZ2"/>
<protein>
    <recommendedName>
        <fullName evidence="1">BTB domain-containing protein</fullName>
    </recommendedName>
</protein>
<dbReference type="InterPro" id="IPR000210">
    <property type="entry name" value="BTB/POZ_dom"/>
</dbReference>
<accession>A0A5C3PDZ2</accession>
<dbReference type="Gene3D" id="3.30.710.10">
    <property type="entry name" value="Potassium Channel Kv1.1, Chain A"/>
    <property type="match status" value="1"/>
</dbReference>